<evidence type="ECO:0000256" key="8">
    <source>
        <dbReference type="SAM" id="Coils"/>
    </source>
</evidence>
<evidence type="ECO:0000256" key="10">
    <source>
        <dbReference type="SAM" id="Phobius"/>
    </source>
</evidence>
<evidence type="ECO:0000256" key="6">
    <source>
        <dbReference type="ARBA" id="ARBA00023128"/>
    </source>
</evidence>
<dbReference type="FunFam" id="1.20.5.340:FF:000029">
    <property type="entry name" value="Coiled-coil domain-containing protein 90-like"/>
    <property type="match status" value="1"/>
</dbReference>
<keyword evidence="5 8" id="KW-0175">Coiled coil</keyword>
<dbReference type="GO" id="GO:0016020">
    <property type="term" value="C:membrane"/>
    <property type="evidence" value="ECO:0007669"/>
    <property type="project" value="UniProtKB-SubCell"/>
</dbReference>
<dbReference type="InterPro" id="IPR058517">
    <property type="entry name" value="DUF8204"/>
</dbReference>
<dbReference type="PANTHER" id="PTHR14360">
    <property type="entry name" value="PROTEIN FMP32, MITOCHONDRIAL"/>
    <property type="match status" value="1"/>
</dbReference>
<evidence type="ECO:0000313" key="13">
    <source>
        <dbReference type="Proteomes" id="UP000250321"/>
    </source>
</evidence>
<feature type="region of interest" description="Disordered" evidence="9">
    <location>
        <begin position="1"/>
        <end position="20"/>
    </location>
</feature>
<keyword evidence="4 10" id="KW-1133">Transmembrane helix</keyword>
<name>A0A314Z1A7_PRUYE</name>
<dbReference type="Proteomes" id="UP000250321">
    <property type="component" value="Unassembled WGS sequence"/>
</dbReference>
<accession>A0A314Z1A7</accession>
<evidence type="ECO:0000256" key="1">
    <source>
        <dbReference type="ARBA" id="ARBA00004173"/>
    </source>
</evidence>
<proteinExistence type="predicted"/>
<feature type="compositionally biased region" description="Basic and acidic residues" evidence="9">
    <location>
        <begin position="1"/>
        <end position="17"/>
    </location>
</feature>
<dbReference type="STRING" id="2094558.A0A314Z1A7"/>
<protein>
    <submittedName>
        <fullName evidence="12">Protein FMP32 mitochondrial</fullName>
    </submittedName>
</protein>
<keyword evidence="3 10" id="KW-0812">Transmembrane</keyword>
<feature type="domain" description="DUF8204" evidence="11">
    <location>
        <begin position="19"/>
        <end position="109"/>
    </location>
</feature>
<gene>
    <name evidence="12" type="ORF">Pyn_09142</name>
</gene>
<keyword evidence="6" id="KW-0496">Mitochondrion</keyword>
<evidence type="ECO:0000313" key="12">
    <source>
        <dbReference type="EMBL" id="PQQ15002.1"/>
    </source>
</evidence>
<evidence type="ECO:0000256" key="2">
    <source>
        <dbReference type="ARBA" id="ARBA00004370"/>
    </source>
</evidence>
<evidence type="ECO:0000256" key="7">
    <source>
        <dbReference type="ARBA" id="ARBA00023136"/>
    </source>
</evidence>
<reference evidence="12 13" key="1">
    <citation type="submission" date="2018-02" db="EMBL/GenBank/DDBJ databases">
        <title>Draft genome of wild Prunus yedoensis var. nudiflora.</title>
        <authorList>
            <person name="Baek S."/>
            <person name="Kim J.-H."/>
            <person name="Choi K."/>
            <person name="Kim G.-B."/>
            <person name="Cho A."/>
            <person name="Jang H."/>
            <person name="Shin C.-H."/>
            <person name="Yu H.-J."/>
            <person name="Mun J.-H."/>
        </authorList>
    </citation>
    <scope>NUCLEOTIDE SEQUENCE [LARGE SCALE GENOMIC DNA]</scope>
    <source>
        <strain evidence="13">cv. Jeju island</strain>
        <tissue evidence="12">Leaf</tissue>
    </source>
</reference>
<dbReference type="Gene3D" id="1.20.5.340">
    <property type="match status" value="1"/>
</dbReference>
<organism evidence="12 13">
    <name type="scientific">Prunus yedoensis var. nudiflora</name>
    <dbReference type="NCBI Taxonomy" id="2094558"/>
    <lineage>
        <taxon>Eukaryota</taxon>
        <taxon>Viridiplantae</taxon>
        <taxon>Streptophyta</taxon>
        <taxon>Embryophyta</taxon>
        <taxon>Tracheophyta</taxon>
        <taxon>Spermatophyta</taxon>
        <taxon>Magnoliopsida</taxon>
        <taxon>eudicotyledons</taxon>
        <taxon>Gunneridae</taxon>
        <taxon>Pentapetalae</taxon>
        <taxon>rosids</taxon>
        <taxon>fabids</taxon>
        <taxon>Rosales</taxon>
        <taxon>Rosaceae</taxon>
        <taxon>Amygdaloideae</taxon>
        <taxon>Amygdaleae</taxon>
        <taxon>Prunus</taxon>
    </lineage>
</organism>
<comment type="caution">
    <text evidence="12">The sequence shown here is derived from an EMBL/GenBank/DDBJ whole genome shotgun (WGS) entry which is preliminary data.</text>
</comment>
<keyword evidence="7 10" id="KW-0472">Membrane</keyword>
<dbReference type="Pfam" id="PF07798">
    <property type="entry name" value="CCDC90-like"/>
    <property type="match status" value="1"/>
</dbReference>
<dbReference type="Pfam" id="PF26631">
    <property type="entry name" value="DUF8204"/>
    <property type="match status" value="1"/>
</dbReference>
<evidence type="ECO:0000256" key="9">
    <source>
        <dbReference type="SAM" id="MobiDB-lite"/>
    </source>
</evidence>
<comment type="subcellular location">
    <subcellularLocation>
        <location evidence="2">Membrane</location>
    </subcellularLocation>
    <subcellularLocation>
        <location evidence="1">Mitochondrion</location>
    </subcellularLocation>
</comment>
<evidence type="ECO:0000256" key="5">
    <source>
        <dbReference type="ARBA" id="ARBA00023054"/>
    </source>
</evidence>
<dbReference type="OrthoDB" id="510712at2759"/>
<dbReference type="GO" id="GO:0005739">
    <property type="term" value="C:mitochondrion"/>
    <property type="evidence" value="ECO:0007669"/>
    <property type="project" value="UniProtKB-SubCell"/>
</dbReference>
<feature type="coiled-coil region" evidence="8">
    <location>
        <begin position="359"/>
        <end position="393"/>
    </location>
</feature>
<feature type="region of interest" description="Disordered" evidence="9">
    <location>
        <begin position="120"/>
        <end position="146"/>
    </location>
</feature>
<evidence type="ECO:0000256" key="3">
    <source>
        <dbReference type="ARBA" id="ARBA00022692"/>
    </source>
</evidence>
<dbReference type="AlphaFoldDB" id="A0A314Z1A7"/>
<keyword evidence="13" id="KW-1185">Reference proteome</keyword>
<sequence>MATNKSTEKEKGPEKVSNKGRSCKGTLYYSTALKSKAYNPICLGVPRTLPQVPDSVVVETEMEASKEDRHLADFRYACAGYSMYLDRIKEDPSQKNTLELPVCVGLELLVGKRIHKTSPAAAPVSTHVHHKEDVREVPQTQRPPTQSAGTVFLNKFSRNADLVASGVTKNAYKVGNYIKGSLSDFLFPYRGRSKNQFGVRIVRFRGPAASKVAVSPSLEYRHLDCRLTSQLVKSNGKRLFLVDTLALVRRLEGQGVPSKHAEAITAAITEVLNDSLENVSHSFVSKGEMQKTEMIQESNLSKFKSEIQSAQGQPFSLLQHETEKLRNDIEKMRSELRYEIDKVTAGQRLDLNLERGRIREELSNQNAETNNLTNKLDREIHALRAQVEAAKYEVIKYCIGTLVSISAVGLAVLRILM</sequence>
<evidence type="ECO:0000259" key="11">
    <source>
        <dbReference type="Pfam" id="PF26631"/>
    </source>
</evidence>
<dbReference type="PANTHER" id="PTHR14360:SF27">
    <property type="entry name" value="COILED-COIL 90B-LIKE PROTEIN (DUF1640)"/>
    <property type="match status" value="1"/>
</dbReference>
<dbReference type="InterPro" id="IPR024461">
    <property type="entry name" value="CCDC90-like"/>
</dbReference>
<evidence type="ECO:0000256" key="4">
    <source>
        <dbReference type="ARBA" id="ARBA00022989"/>
    </source>
</evidence>
<dbReference type="EMBL" id="PJQY01000244">
    <property type="protein sequence ID" value="PQQ15002.1"/>
    <property type="molecule type" value="Genomic_DNA"/>
</dbReference>
<feature type="transmembrane region" description="Helical" evidence="10">
    <location>
        <begin position="394"/>
        <end position="416"/>
    </location>
</feature>